<dbReference type="InterPro" id="IPR009100">
    <property type="entry name" value="AcylCoA_DH/oxidase_NM_dom_sf"/>
</dbReference>
<dbReference type="Gene3D" id="1.20.140.10">
    <property type="entry name" value="Butyryl-CoA Dehydrogenase, subunit A, domain 3"/>
    <property type="match status" value="1"/>
</dbReference>
<dbReference type="SUPFAM" id="SSF47203">
    <property type="entry name" value="Acyl-CoA dehydrogenase C-terminal domain-like"/>
    <property type="match status" value="1"/>
</dbReference>
<dbReference type="InterPro" id="IPR006091">
    <property type="entry name" value="Acyl-CoA_Oxase/DH_mid-dom"/>
</dbReference>
<dbReference type="AlphaFoldDB" id="A0A6J7GWK8"/>
<dbReference type="Pfam" id="PF02771">
    <property type="entry name" value="Acyl-CoA_dh_N"/>
    <property type="match status" value="1"/>
</dbReference>
<dbReference type="SUPFAM" id="SSF56645">
    <property type="entry name" value="Acyl-CoA dehydrogenase NM domain-like"/>
    <property type="match status" value="1"/>
</dbReference>
<proteinExistence type="predicted"/>
<dbReference type="InterPro" id="IPR036250">
    <property type="entry name" value="AcylCo_DH-like_C"/>
</dbReference>
<organism evidence="5">
    <name type="scientific">freshwater metagenome</name>
    <dbReference type="NCBI Taxonomy" id="449393"/>
    <lineage>
        <taxon>unclassified sequences</taxon>
        <taxon>metagenomes</taxon>
        <taxon>ecological metagenomes</taxon>
    </lineage>
</organism>
<protein>
    <submittedName>
        <fullName evidence="5">Unannotated protein</fullName>
    </submittedName>
</protein>
<dbReference type="InterPro" id="IPR046373">
    <property type="entry name" value="Acyl-CoA_Oxase/DH_mid-dom_sf"/>
</dbReference>
<feature type="domain" description="Acyl-CoA oxidase/dehydrogenase middle" evidence="3">
    <location>
        <begin position="122"/>
        <end position="200"/>
    </location>
</feature>
<evidence type="ECO:0000256" key="1">
    <source>
        <dbReference type="ARBA" id="ARBA00022630"/>
    </source>
</evidence>
<dbReference type="Gene3D" id="2.40.110.10">
    <property type="entry name" value="Butyryl-CoA Dehydrogenase, subunit A, domain 2"/>
    <property type="match status" value="1"/>
</dbReference>
<evidence type="ECO:0000256" key="2">
    <source>
        <dbReference type="ARBA" id="ARBA00023002"/>
    </source>
</evidence>
<dbReference type="Pfam" id="PF02770">
    <property type="entry name" value="Acyl-CoA_dh_M"/>
    <property type="match status" value="1"/>
</dbReference>
<dbReference type="GO" id="GO:0016627">
    <property type="term" value="F:oxidoreductase activity, acting on the CH-CH group of donors"/>
    <property type="evidence" value="ECO:0007669"/>
    <property type="project" value="InterPro"/>
</dbReference>
<name>A0A6J7GWK8_9ZZZZ</name>
<dbReference type="PANTHER" id="PTHR43292">
    <property type="entry name" value="ACYL-COA DEHYDROGENASE"/>
    <property type="match status" value="1"/>
</dbReference>
<dbReference type="InterPro" id="IPR013786">
    <property type="entry name" value="AcylCoA_DH/ox_N"/>
</dbReference>
<evidence type="ECO:0000259" key="3">
    <source>
        <dbReference type="Pfam" id="PF02770"/>
    </source>
</evidence>
<dbReference type="GO" id="GO:0050660">
    <property type="term" value="F:flavin adenine dinucleotide binding"/>
    <property type="evidence" value="ECO:0007669"/>
    <property type="project" value="InterPro"/>
</dbReference>
<gene>
    <name evidence="5" type="ORF">UFOPK3576_01197</name>
</gene>
<keyword evidence="2" id="KW-0560">Oxidoreductase</keyword>
<dbReference type="InterPro" id="IPR037069">
    <property type="entry name" value="AcylCoA_DH/ox_N_sf"/>
</dbReference>
<dbReference type="InterPro" id="IPR052161">
    <property type="entry name" value="Mycobact_Acyl-CoA_DH"/>
</dbReference>
<feature type="domain" description="Acyl-CoA dehydrogenase/oxidase N-terminal" evidence="4">
    <location>
        <begin position="9"/>
        <end position="118"/>
    </location>
</feature>
<accession>A0A6J7GWK8</accession>
<dbReference type="EMBL" id="CAFBMO010000053">
    <property type="protein sequence ID" value="CAB4912132.1"/>
    <property type="molecule type" value="Genomic_DNA"/>
</dbReference>
<dbReference type="Gene3D" id="1.10.540.10">
    <property type="entry name" value="Acyl-CoA dehydrogenase/oxidase, N-terminal domain"/>
    <property type="match status" value="1"/>
</dbReference>
<evidence type="ECO:0000259" key="4">
    <source>
        <dbReference type="Pfam" id="PF02771"/>
    </source>
</evidence>
<reference evidence="5" key="1">
    <citation type="submission" date="2020-05" db="EMBL/GenBank/DDBJ databases">
        <authorList>
            <person name="Chiriac C."/>
            <person name="Salcher M."/>
            <person name="Ghai R."/>
            <person name="Kavagutti S V."/>
        </authorList>
    </citation>
    <scope>NUCLEOTIDE SEQUENCE</scope>
</reference>
<evidence type="ECO:0000313" key="5">
    <source>
        <dbReference type="EMBL" id="CAB4912132.1"/>
    </source>
</evidence>
<keyword evidence="1" id="KW-0285">Flavoprotein</keyword>
<sequence>MDFSQVDFTPEQLALESEIREIIEANWTPNYAHIAVDHDRMPVKVRMEFAKRGLLHPDLPKDQGGAGLGELELEMIAGIADEYWMPTNVSNSMLIPTLEKHGSAWLKEHVLPGIRRGEITTCLGYSEPDNGSDIAAATTKAVQDGDTWVINGQKMWTTWGNESDYVFLLARTGAVEEKHRTLTMFLVPMDTPGVEATPVWILGGGRTNVTFYTDVTVSDQYRIGPVNEGWNVMSEPLATEHGAGVETQGVAPVNGTMGQTFSRVFEKFVDASIKWAASRKTADGKSRLEDPITRMAIAEAMLDLEMCWNAEGELGKPMSAEALSRNADRMADIAAPEGLLDFGVDGSIYAGNIASERQHAPGTSVYGGTTEIYRNNLARRLGLPRPY</sequence>
<dbReference type="GO" id="GO:0005886">
    <property type="term" value="C:plasma membrane"/>
    <property type="evidence" value="ECO:0007669"/>
    <property type="project" value="TreeGrafter"/>
</dbReference>
<dbReference type="PANTHER" id="PTHR43292:SF4">
    <property type="entry name" value="ACYL-COA DEHYDROGENASE FADE34"/>
    <property type="match status" value="1"/>
</dbReference>